<keyword evidence="4" id="KW-1185">Reference proteome</keyword>
<gene>
    <name evidence="2" type="ORF">C1SCF055_LOCUS21849</name>
</gene>
<protein>
    <submittedName>
        <fullName evidence="3">C3H1-type domain-containing protein</fullName>
    </submittedName>
</protein>
<evidence type="ECO:0000313" key="4">
    <source>
        <dbReference type="Proteomes" id="UP001152797"/>
    </source>
</evidence>
<feature type="region of interest" description="Disordered" evidence="1">
    <location>
        <begin position="300"/>
        <end position="348"/>
    </location>
</feature>
<accession>A0A9P1CQC9</accession>
<dbReference type="AlphaFoldDB" id="A0A9P1CQC9"/>
<evidence type="ECO:0000256" key="1">
    <source>
        <dbReference type="SAM" id="MobiDB-lite"/>
    </source>
</evidence>
<sequence length="582" mass="63332">MGDQLESILLECNVDPATAAGIVAAGWTPDTLAICASSPDDLESHLEEIATGVTLTFQQKACLKLAWHKCQSPLQQKAPAQSSDPIQDQLAQFIDGSWSESFPAKISQATMTELKSKFSKHYPSEILSYETMPSTRLISQAFHNKQKGDHRWIPWKFRLSQARVEDLQSNRSSKVPRLEGLQLHNLLLDEPPSVEVNNSSMGINAVRTMFDMANTALALVESAHLASLKAYSIKFMSHLTQRLDSETGLRAPTILEAQSADKQLWHIIAELISEKGWTLDQALHEMTHVRGDMAILLQARPRLPRSTQPIKGGKGISPPPAPSAPKGSGKKGKKGSSKSGKPGVKWVTADSPDQQQMMNEHFHIEEGTLPKAPTVEVQSSYVMVYRCTQLLQATYAAGGHGHLEQPPTAMSWEEDCAQQWIQSAACAKNDLADTLSRLTQYDNLPAGILPETSRLVAFLERAEHADNAPDPTPPDSIVPEPVVSGVGPLLGVGEVQSSAQDAAADGPLWANKKSGVVHKCSAEPYATVCGRSIDEGRFQYFADGCSSSRARCSSCFKGEVIASREGMVNIIDAGLKTRARRQ</sequence>
<name>A0A9P1CQC9_9DINO</name>
<reference evidence="3 4" key="2">
    <citation type="submission" date="2024-05" db="EMBL/GenBank/DDBJ databases">
        <authorList>
            <person name="Chen Y."/>
            <person name="Shah S."/>
            <person name="Dougan E. K."/>
            <person name="Thang M."/>
            <person name="Chan C."/>
        </authorList>
    </citation>
    <scope>NUCLEOTIDE SEQUENCE [LARGE SCALE GENOMIC DNA]</scope>
</reference>
<comment type="caution">
    <text evidence="2">The sequence shown here is derived from an EMBL/GenBank/DDBJ whole genome shotgun (WGS) entry which is preliminary data.</text>
</comment>
<dbReference type="EMBL" id="CAMXCT030002053">
    <property type="protein sequence ID" value="CAL4782575.1"/>
    <property type="molecule type" value="Genomic_DNA"/>
</dbReference>
<evidence type="ECO:0000313" key="2">
    <source>
        <dbReference type="EMBL" id="CAI3995263.1"/>
    </source>
</evidence>
<dbReference type="EMBL" id="CAMXCT010002053">
    <property type="protein sequence ID" value="CAI3995263.1"/>
    <property type="molecule type" value="Genomic_DNA"/>
</dbReference>
<dbReference type="OrthoDB" id="445465at2759"/>
<evidence type="ECO:0000313" key="3">
    <source>
        <dbReference type="EMBL" id="CAL4782575.1"/>
    </source>
</evidence>
<proteinExistence type="predicted"/>
<organism evidence="2">
    <name type="scientific">Cladocopium goreaui</name>
    <dbReference type="NCBI Taxonomy" id="2562237"/>
    <lineage>
        <taxon>Eukaryota</taxon>
        <taxon>Sar</taxon>
        <taxon>Alveolata</taxon>
        <taxon>Dinophyceae</taxon>
        <taxon>Suessiales</taxon>
        <taxon>Symbiodiniaceae</taxon>
        <taxon>Cladocopium</taxon>
    </lineage>
</organism>
<reference evidence="2" key="1">
    <citation type="submission" date="2022-10" db="EMBL/GenBank/DDBJ databases">
        <authorList>
            <person name="Chen Y."/>
            <person name="Dougan E. K."/>
            <person name="Chan C."/>
            <person name="Rhodes N."/>
            <person name="Thang M."/>
        </authorList>
    </citation>
    <scope>NUCLEOTIDE SEQUENCE</scope>
</reference>
<dbReference type="EMBL" id="CAMXCT020002053">
    <property type="protein sequence ID" value="CAL1148638.1"/>
    <property type="molecule type" value="Genomic_DNA"/>
</dbReference>
<dbReference type="Proteomes" id="UP001152797">
    <property type="component" value="Unassembled WGS sequence"/>
</dbReference>